<dbReference type="Proteomes" id="UP000015101">
    <property type="component" value="Unassembled WGS sequence"/>
</dbReference>
<dbReference type="EMBL" id="AMQM01004467">
    <property type="status" value="NOT_ANNOTATED_CDS"/>
    <property type="molecule type" value="Genomic_DNA"/>
</dbReference>
<proteinExistence type="predicted"/>
<evidence type="ECO:0000313" key="4">
    <source>
        <dbReference type="Proteomes" id="UP000015101"/>
    </source>
</evidence>
<dbReference type="RefSeq" id="XP_009018026.1">
    <property type="nucleotide sequence ID" value="XM_009019778.1"/>
</dbReference>
<dbReference type="Pfam" id="PF03372">
    <property type="entry name" value="Exo_endo_phos"/>
    <property type="match status" value="1"/>
</dbReference>
<dbReference type="PANTHER" id="PTHR43250:SF2">
    <property type="entry name" value="EXODEOXYRIBONUCLEASE III"/>
    <property type="match status" value="1"/>
</dbReference>
<dbReference type="SUPFAM" id="SSF56219">
    <property type="entry name" value="DNase I-like"/>
    <property type="match status" value="1"/>
</dbReference>
<dbReference type="eggNOG" id="ENOG502S0A1">
    <property type="taxonomic scope" value="Eukaryota"/>
</dbReference>
<gene>
    <name evidence="3" type="primary">20204427</name>
    <name evidence="2" type="ORF">HELRODRAFT_173167</name>
</gene>
<dbReference type="Gene3D" id="3.60.10.10">
    <property type="entry name" value="Endonuclease/exonuclease/phosphatase"/>
    <property type="match status" value="1"/>
</dbReference>
<dbReference type="KEGG" id="hro:HELRODRAFT_173167"/>
<evidence type="ECO:0000259" key="1">
    <source>
        <dbReference type="Pfam" id="PF03372"/>
    </source>
</evidence>
<dbReference type="InterPro" id="IPR037493">
    <property type="entry name" value="ExoIII-like"/>
</dbReference>
<feature type="domain" description="Endonuclease/exonuclease/phosphatase" evidence="1">
    <location>
        <begin position="59"/>
        <end position="271"/>
    </location>
</feature>
<organism evidence="3 4">
    <name type="scientific">Helobdella robusta</name>
    <name type="common">Californian leech</name>
    <dbReference type="NCBI Taxonomy" id="6412"/>
    <lineage>
        <taxon>Eukaryota</taxon>
        <taxon>Metazoa</taxon>
        <taxon>Spiralia</taxon>
        <taxon>Lophotrochozoa</taxon>
        <taxon>Annelida</taxon>
        <taxon>Clitellata</taxon>
        <taxon>Hirudinea</taxon>
        <taxon>Rhynchobdellida</taxon>
        <taxon>Glossiphoniidae</taxon>
        <taxon>Helobdella</taxon>
    </lineage>
</organism>
<dbReference type="STRING" id="6412.T1F6H8"/>
<dbReference type="EMBL" id="KB096551">
    <property type="protein sequence ID" value="ESO04090.1"/>
    <property type="molecule type" value="Genomic_DNA"/>
</dbReference>
<dbReference type="AlphaFoldDB" id="T1F6H8"/>
<evidence type="ECO:0000313" key="3">
    <source>
        <dbReference type="EnsemblMetazoa" id="HelroP173167"/>
    </source>
</evidence>
<reference evidence="2 4" key="2">
    <citation type="journal article" date="2013" name="Nature">
        <title>Insights into bilaterian evolution from three spiralian genomes.</title>
        <authorList>
            <person name="Simakov O."/>
            <person name="Marletaz F."/>
            <person name="Cho S.J."/>
            <person name="Edsinger-Gonzales E."/>
            <person name="Havlak P."/>
            <person name="Hellsten U."/>
            <person name="Kuo D.H."/>
            <person name="Larsson T."/>
            <person name="Lv J."/>
            <person name="Arendt D."/>
            <person name="Savage R."/>
            <person name="Osoegawa K."/>
            <person name="de Jong P."/>
            <person name="Grimwood J."/>
            <person name="Chapman J.A."/>
            <person name="Shapiro H."/>
            <person name="Aerts A."/>
            <person name="Otillar R.P."/>
            <person name="Terry A.Y."/>
            <person name="Boore J.L."/>
            <person name="Grigoriev I.V."/>
            <person name="Lindberg D.R."/>
            <person name="Seaver E.C."/>
            <person name="Weisblat D.A."/>
            <person name="Putnam N.H."/>
            <person name="Rokhsar D.S."/>
        </authorList>
    </citation>
    <scope>NUCLEOTIDE SEQUENCE</scope>
</reference>
<dbReference type="OrthoDB" id="5827952at2759"/>
<dbReference type="GO" id="GO:0008311">
    <property type="term" value="F:double-stranded DNA 3'-5' DNA exonuclease activity"/>
    <property type="evidence" value="ECO:0007669"/>
    <property type="project" value="InterPro"/>
</dbReference>
<dbReference type="HOGENOM" id="CLU_051079_0_0_1"/>
<dbReference type="InterPro" id="IPR005135">
    <property type="entry name" value="Endo/exonuclease/phosphatase"/>
</dbReference>
<dbReference type="InParanoid" id="T1F6H8"/>
<dbReference type="GeneID" id="20204427"/>
<dbReference type="InterPro" id="IPR036691">
    <property type="entry name" value="Endo/exonu/phosph_ase_sf"/>
</dbReference>
<reference evidence="4" key="1">
    <citation type="submission" date="2012-12" db="EMBL/GenBank/DDBJ databases">
        <authorList>
            <person name="Hellsten U."/>
            <person name="Grimwood J."/>
            <person name="Chapman J.A."/>
            <person name="Shapiro H."/>
            <person name="Aerts A."/>
            <person name="Otillar R.P."/>
            <person name="Terry A.Y."/>
            <person name="Boore J.L."/>
            <person name="Simakov O."/>
            <person name="Marletaz F."/>
            <person name="Cho S.-J."/>
            <person name="Edsinger-Gonzales E."/>
            <person name="Havlak P."/>
            <person name="Kuo D.-H."/>
            <person name="Larsson T."/>
            <person name="Lv J."/>
            <person name="Arendt D."/>
            <person name="Savage R."/>
            <person name="Osoegawa K."/>
            <person name="de Jong P."/>
            <person name="Lindberg D.R."/>
            <person name="Seaver E.C."/>
            <person name="Weisblat D.A."/>
            <person name="Putnam N.H."/>
            <person name="Grigoriev I.V."/>
            <person name="Rokhsar D.S."/>
        </authorList>
    </citation>
    <scope>NUCLEOTIDE SEQUENCE</scope>
</reference>
<dbReference type="EnsemblMetazoa" id="HelroT173167">
    <property type="protein sequence ID" value="HelroP173167"/>
    <property type="gene ID" value="HelroG173167"/>
</dbReference>
<dbReference type="GO" id="GO:0006281">
    <property type="term" value="P:DNA repair"/>
    <property type="evidence" value="ECO:0007669"/>
    <property type="project" value="InterPro"/>
</dbReference>
<reference evidence="3" key="3">
    <citation type="submission" date="2015-06" db="UniProtKB">
        <authorList>
            <consortium name="EnsemblMetazoa"/>
        </authorList>
    </citation>
    <scope>IDENTIFICATION</scope>
</reference>
<protein>
    <recommendedName>
        <fullName evidence="1">Endonuclease/exonuclease/phosphatase domain-containing protein</fullName>
    </recommendedName>
</protein>
<sequence>MALSIRQKRVRRISGDPVHGVVVQGPVDGLATGTPLYNVAVQGTIDERTTCRPMVWRFGTWNVGTLTGRSLEVVEELQRRMVDVAALQEIRWKGEGTRFVGAKGGRYKLWWKGDDGTGGVGVMVREELVEKVLEVRRRSNGVIVVVMVFGKVIVRVISGYASQQSRKEEEKDRFYDDVSDEIGQAGLDEFVVLLGDLNGHVGADADGYEGVHGGWGYGIRNEEGRRVLDLADAHNMVVGNTWFTREPARLITYWSGEHRSMIDYILVRAKHRKYVKNVKAIPVGVQQGEFMAFSKFQNPYTVFVLRPVAKASMDSVEPICFISNMAVEVATYQSCQPFAFPACRSPSSNLPLKYFTIVHTLLKIVVRERGIQNHTKIRHSGLEVGKFSLCKDVMIHITKRSAIFNVCNFVITNGITNQTSENTFNSAVYIEWPFQISD</sequence>
<dbReference type="CTD" id="20204427"/>
<name>T1F6H8_HELRO</name>
<keyword evidence="4" id="KW-1185">Reference proteome</keyword>
<accession>T1F6H8</accession>
<dbReference type="PANTHER" id="PTHR43250">
    <property type="entry name" value="EXODEOXYRIBONUCLEASE III"/>
    <property type="match status" value="1"/>
</dbReference>
<evidence type="ECO:0000313" key="2">
    <source>
        <dbReference type="EMBL" id="ESO04090.1"/>
    </source>
</evidence>